<dbReference type="RefSeq" id="WP_209812268.1">
    <property type="nucleotide sequence ID" value="NZ_JAGGKT010000018.1"/>
</dbReference>
<reference evidence="5 6" key="1">
    <citation type="submission" date="2021-03" db="EMBL/GenBank/DDBJ databases">
        <title>Genomic Encyclopedia of Type Strains, Phase IV (KMG-IV): sequencing the most valuable type-strain genomes for metagenomic binning, comparative biology and taxonomic classification.</title>
        <authorList>
            <person name="Goeker M."/>
        </authorList>
    </citation>
    <scope>NUCLEOTIDE SEQUENCE [LARGE SCALE GENOMIC DNA]</scope>
    <source>
        <strain evidence="5 6">DSM 24738</strain>
    </source>
</reference>
<dbReference type="Pfam" id="PF16113">
    <property type="entry name" value="ECH_2"/>
    <property type="match status" value="1"/>
</dbReference>
<evidence type="ECO:0000313" key="5">
    <source>
        <dbReference type="EMBL" id="MBP1934263.1"/>
    </source>
</evidence>
<dbReference type="PANTHER" id="PTHR43176">
    <property type="entry name" value="3-HYDROXYISOBUTYRYL-COA HYDROLASE-RELATED"/>
    <property type="match status" value="1"/>
</dbReference>
<keyword evidence="6" id="KW-1185">Reference proteome</keyword>
<dbReference type="InterPro" id="IPR029045">
    <property type="entry name" value="ClpP/crotonase-like_dom_sf"/>
</dbReference>
<sequence length="353" mass="39871">MQEVLFSVDNGVGWIKLNRPRAINALTLDMVEAIGKQLQQWKEDEQVALICLYGEGEKGLCAGGDMRSLYEKKGTHPEESALPFFLTEYQMDLDLDRYPKPVMAYMTGIVMGGGVGISIGCSHRIVTETTKWAMPEMNIGFFPDVGASYFFNQMKGSTGKYLALTSEMIQGADAIYLGAADRYIKSERWEELKGAIQATDWSKGSAEEKLDRLLDRFFVASPSSAIARFQNKIDQHFSLDTVEQILASLDEAGDEWAAHSAQVIRAKSPTSLKVALRQIQEGKGKTLQECLEMELMLVMHFMQSHDFYEGVRAVLIDKDRNPKWQPDTLELVTKDVVDAYFQYDWRATPEFRL</sequence>
<dbReference type="Proteomes" id="UP001519343">
    <property type="component" value="Unassembled WGS sequence"/>
</dbReference>
<dbReference type="EMBL" id="JAGGKT010000018">
    <property type="protein sequence ID" value="MBP1934263.1"/>
    <property type="molecule type" value="Genomic_DNA"/>
</dbReference>
<dbReference type="InterPro" id="IPR032259">
    <property type="entry name" value="HIBYL-CoA-H"/>
</dbReference>
<dbReference type="NCBIfam" id="NF004127">
    <property type="entry name" value="PRK05617.1"/>
    <property type="match status" value="1"/>
</dbReference>
<dbReference type="Gene3D" id="3.90.226.10">
    <property type="entry name" value="2-enoyl-CoA Hydratase, Chain A, domain 1"/>
    <property type="match status" value="1"/>
</dbReference>
<evidence type="ECO:0000256" key="2">
    <source>
        <dbReference type="ARBA" id="ARBA00011915"/>
    </source>
</evidence>
<evidence type="ECO:0000259" key="4">
    <source>
        <dbReference type="Pfam" id="PF16113"/>
    </source>
</evidence>
<feature type="domain" description="Enoyl-CoA hydratase/isomerase" evidence="4">
    <location>
        <begin position="12"/>
        <end position="341"/>
    </location>
</feature>
<protein>
    <recommendedName>
        <fullName evidence="2">3-hydroxyisobutyryl-CoA hydrolase</fullName>
        <ecNumber evidence="2">3.1.2.4</ecNumber>
    </recommendedName>
</protein>
<proteinExistence type="predicted"/>
<dbReference type="SUPFAM" id="SSF52096">
    <property type="entry name" value="ClpP/crotonase"/>
    <property type="match status" value="1"/>
</dbReference>
<dbReference type="InterPro" id="IPR045004">
    <property type="entry name" value="ECH_dom"/>
</dbReference>
<dbReference type="CDD" id="cd06558">
    <property type="entry name" value="crotonase-like"/>
    <property type="match status" value="1"/>
</dbReference>
<keyword evidence="3" id="KW-0378">Hydrolase</keyword>
<evidence type="ECO:0000256" key="1">
    <source>
        <dbReference type="ARBA" id="ARBA00001709"/>
    </source>
</evidence>
<name>A0ABS4GVF9_9BACL</name>
<evidence type="ECO:0000256" key="3">
    <source>
        <dbReference type="ARBA" id="ARBA00022801"/>
    </source>
</evidence>
<organism evidence="5 6">
    <name type="scientific">Ammoniphilus resinae</name>
    <dbReference type="NCBI Taxonomy" id="861532"/>
    <lineage>
        <taxon>Bacteria</taxon>
        <taxon>Bacillati</taxon>
        <taxon>Bacillota</taxon>
        <taxon>Bacilli</taxon>
        <taxon>Bacillales</taxon>
        <taxon>Paenibacillaceae</taxon>
        <taxon>Aneurinibacillus group</taxon>
        <taxon>Ammoniphilus</taxon>
    </lineage>
</organism>
<gene>
    <name evidence="5" type="ORF">J2Z37_004282</name>
</gene>
<comment type="caution">
    <text evidence="5">The sequence shown here is derived from an EMBL/GenBank/DDBJ whole genome shotgun (WGS) entry which is preliminary data.</text>
</comment>
<dbReference type="PANTHER" id="PTHR43176:SF3">
    <property type="entry name" value="3-HYDROXYISOBUTYRYL-COA HYDROLASE, MITOCHONDRIAL"/>
    <property type="match status" value="1"/>
</dbReference>
<comment type="catalytic activity">
    <reaction evidence="1">
        <text>3-hydroxy-2-methylpropanoyl-CoA + H2O = 3-hydroxy-2-methylpropanoate + CoA + H(+)</text>
        <dbReference type="Rhea" id="RHEA:20888"/>
        <dbReference type="ChEBI" id="CHEBI:11805"/>
        <dbReference type="ChEBI" id="CHEBI:15377"/>
        <dbReference type="ChEBI" id="CHEBI:15378"/>
        <dbReference type="ChEBI" id="CHEBI:57287"/>
        <dbReference type="ChEBI" id="CHEBI:57340"/>
        <dbReference type="EC" id="3.1.2.4"/>
    </reaction>
</comment>
<evidence type="ECO:0000313" key="6">
    <source>
        <dbReference type="Proteomes" id="UP001519343"/>
    </source>
</evidence>
<accession>A0ABS4GVF9</accession>
<dbReference type="EC" id="3.1.2.4" evidence="2"/>